<reference evidence="2" key="1">
    <citation type="submission" date="2017-09" db="EMBL/GenBank/DDBJ databases">
        <title>Depth-based differentiation of microbial function through sediment-hosted aquifers and enrichment of novel symbionts in the deep terrestrial subsurface.</title>
        <authorList>
            <person name="Probst A.J."/>
            <person name="Ladd B."/>
            <person name="Jarett J.K."/>
            <person name="Geller-Mcgrath D.E."/>
            <person name="Sieber C.M.K."/>
            <person name="Emerson J.B."/>
            <person name="Anantharaman K."/>
            <person name="Thomas B.C."/>
            <person name="Malmstrom R."/>
            <person name="Stieglmeier M."/>
            <person name="Klingl A."/>
            <person name="Woyke T."/>
            <person name="Ryan C.M."/>
            <person name="Banfield J.F."/>
        </authorList>
    </citation>
    <scope>NUCLEOTIDE SEQUENCE [LARGE SCALE GENOMIC DNA]</scope>
</reference>
<comment type="caution">
    <text evidence="1">The sequence shown here is derived from an EMBL/GenBank/DDBJ whole genome shotgun (WGS) entry which is preliminary data.</text>
</comment>
<evidence type="ECO:0000313" key="2">
    <source>
        <dbReference type="Proteomes" id="UP000229506"/>
    </source>
</evidence>
<dbReference type="Proteomes" id="UP000229506">
    <property type="component" value="Unassembled WGS sequence"/>
</dbReference>
<protein>
    <submittedName>
        <fullName evidence="1">Uncharacterized protein</fullName>
    </submittedName>
</protein>
<proteinExistence type="predicted"/>
<dbReference type="AlphaFoldDB" id="A0A2M7UAT0"/>
<accession>A0A2M7UAT0</accession>
<organism evidence="1 2">
    <name type="scientific">Candidatus Roizmanbacteria bacterium CG_4_10_14_0_2_um_filter_33_96</name>
    <dbReference type="NCBI Taxonomy" id="1974821"/>
    <lineage>
        <taxon>Bacteria</taxon>
        <taxon>Candidatus Roizmaniibacteriota</taxon>
    </lineage>
</organism>
<name>A0A2M7UAT0_9BACT</name>
<sequence>MCHPRALPVVALAKAGRRGSRHLAWIPSGVCPRLRSGEGITICVKTCEFLQELMHLDKFNAN</sequence>
<dbReference type="EMBL" id="PFOF01000013">
    <property type="protein sequence ID" value="PIZ68312.1"/>
    <property type="molecule type" value="Genomic_DNA"/>
</dbReference>
<evidence type="ECO:0000313" key="1">
    <source>
        <dbReference type="EMBL" id="PIZ68312.1"/>
    </source>
</evidence>
<gene>
    <name evidence="1" type="ORF">COY12_00345</name>
</gene>